<dbReference type="PANTHER" id="PTHR34219">
    <property type="entry name" value="IRON-REGULATED INNER MEMBRANE PROTEIN-RELATED"/>
    <property type="match status" value="1"/>
</dbReference>
<keyword evidence="3" id="KW-1185">Reference proteome</keyword>
<dbReference type="AlphaFoldDB" id="A0A502FCJ5"/>
<comment type="caution">
    <text evidence="2">The sequence shown here is derived from an EMBL/GenBank/DDBJ whole genome shotgun (WGS) entry which is preliminary data.</text>
</comment>
<protein>
    <submittedName>
        <fullName evidence="2">Peptidase</fullName>
    </submittedName>
</protein>
<dbReference type="PANTHER" id="PTHR34219:SF5">
    <property type="entry name" value="BLR4505 PROTEIN"/>
    <property type="match status" value="1"/>
</dbReference>
<dbReference type="Pfam" id="PF03929">
    <property type="entry name" value="PepSY_TM"/>
    <property type="match status" value="1"/>
</dbReference>
<organism evidence="2 3">
    <name type="scientific">Sphingomonas glacialis</name>
    <dbReference type="NCBI Taxonomy" id="658225"/>
    <lineage>
        <taxon>Bacteria</taxon>
        <taxon>Pseudomonadati</taxon>
        <taxon>Pseudomonadota</taxon>
        <taxon>Alphaproteobacteria</taxon>
        <taxon>Sphingomonadales</taxon>
        <taxon>Sphingomonadaceae</taxon>
        <taxon>Sphingomonas</taxon>
    </lineage>
</organism>
<evidence type="ECO:0000313" key="3">
    <source>
        <dbReference type="Proteomes" id="UP000319931"/>
    </source>
</evidence>
<dbReference type="Proteomes" id="UP000319931">
    <property type="component" value="Unassembled WGS sequence"/>
</dbReference>
<keyword evidence="1" id="KW-0812">Transmembrane</keyword>
<dbReference type="RefSeq" id="WP_140852442.1">
    <property type="nucleotide sequence ID" value="NZ_RCZC01000011.1"/>
</dbReference>
<evidence type="ECO:0000256" key="1">
    <source>
        <dbReference type="SAM" id="Phobius"/>
    </source>
</evidence>
<gene>
    <name evidence="2" type="ORF">EAH76_22105</name>
</gene>
<evidence type="ECO:0000313" key="2">
    <source>
        <dbReference type="EMBL" id="TPG47110.1"/>
    </source>
</evidence>
<dbReference type="OrthoDB" id="7626573at2"/>
<keyword evidence="1" id="KW-1133">Transmembrane helix</keyword>
<reference evidence="2 3" key="1">
    <citation type="journal article" date="2019" name="Environ. Microbiol.">
        <title>Species interactions and distinct microbial communities in high Arctic permafrost affected cryosols are associated with the CH4 and CO2 gas fluxes.</title>
        <authorList>
            <person name="Altshuler I."/>
            <person name="Hamel J."/>
            <person name="Turney S."/>
            <person name="Magnuson E."/>
            <person name="Levesque R."/>
            <person name="Greer C."/>
            <person name="Whyte L.G."/>
        </authorList>
    </citation>
    <scope>NUCLEOTIDE SEQUENCE [LARGE SCALE GENOMIC DNA]</scope>
    <source>
        <strain evidence="2 3">E6.1</strain>
    </source>
</reference>
<dbReference type="EMBL" id="RCZC01000011">
    <property type="protein sequence ID" value="TPG47110.1"/>
    <property type="molecule type" value="Genomic_DNA"/>
</dbReference>
<feature type="transmembrane region" description="Helical" evidence="1">
    <location>
        <begin position="204"/>
        <end position="224"/>
    </location>
</feature>
<sequence>MTGIERRQLWITVHRYLGLAILLFLIAATVSGVILSFARPLDAALNSDLFAGPTQRIDPLLAVRHLSKNRPDLIVLSFPTQLGARSTVLVGVAARPGAAALGYDQVFLDSSDGHIRGVRQTGPGFDRRHLVEGIFAFHSTLLLGTVGRWVMGLAALGWLVGNLVGIYLTLPVKGAFWKQWKRMWQMRRSSPLPRLLLDLHRASGLWLLVGVSILAFTSVAMNFFEEAFTPILQTLSPARPSLFDRPARPAATAAAPQIDGPAALAIAATAARAQGLGWRPAKVSFVPTYDVYGVMFTDDGFENYHRLGPITLYVDAQRGPIVDRDDPYFDSGGRMLSRALYPLHTGQVAGWFGIAIVVLLGLATLEMIGTGLYLWLKRRPMRVKARRAARAASAR</sequence>
<keyword evidence="1" id="KW-0472">Membrane</keyword>
<proteinExistence type="predicted"/>
<dbReference type="InterPro" id="IPR005625">
    <property type="entry name" value="PepSY-ass_TM"/>
</dbReference>
<feature type="transmembrane region" description="Helical" evidence="1">
    <location>
        <begin position="348"/>
        <end position="376"/>
    </location>
</feature>
<name>A0A502FCJ5_9SPHN</name>
<feature type="transmembrane region" description="Helical" evidence="1">
    <location>
        <begin position="16"/>
        <end position="38"/>
    </location>
</feature>
<accession>A0A502FCJ5</accession>
<feature type="transmembrane region" description="Helical" evidence="1">
    <location>
        <begin position="149"/>
        <end position="172"/>
    </location>
</feature>